<gene>
    <name evidence="5" type="ORF">V6N12_072593</name>
</gene>
<dbReference type="InterPro" id="IPR050130">
    <property type="entry name" value="ClpA_ClpB"/>
</dbReference>
<dbReference type="PANTHER" id="PTHR11638">
    <property type="entry name" value="ATP-DEPENDENT CLP PROTEASE"/>
    <property type="match status" value="1"/>
</dbReference>
<dbReference type="PANTHER" id="PTHR11638:SF185">
    <property type="entry name" value="ATP-DEPENDENT CLP PROTEASE ATP-BINDING SUBUNIT"/>
    <property type="match status" value="1"/>
</dbReference>
<dbReference type="InterPro" id="IPR019489">
    <property type="entry name" value="Clp_ATPase_C"/>
</dbReference>
<keyword evidence="3" id="KW-0256">Endoplasmic reticulum</keyword>
<dbReference type="InterPro" id="IPR001580">
    <property type="entry name" value="Calret/calnex"/>
</dbReference>
<dbReference type="SUPFAM" id="SSF52540">
    <property type="entry name" value="P-loop containing nucleoside triphosphate hydrolases"/>
    <property type="match status" value="1"/>
</dbReference>
<evidence type="ECO:0000313" key="5">
    <source>
        <dbReference type="EMBL" id="KAK8499891.1"/>
    </source>
</evidence>
<comment type="caution">
    <text evidence="5">The sequence shown here is derived from an EMBL/GenBank/DDBJ whole genome shotgun (WGS) entry which is preliminary data.</text>
</comment>
<dbReference type="EMBL" id="JBBPBM010000227">
    <property type="protein sequence ID" value="KAK8499891.1"/>
    <property type="molecule type" value="Genomic_DNA"/>
</dbReference>
<sequence>MVSSTNCIRKPKEVPNPNYFELEKPDFEPIAAISIEIWTVQKMRLQSHESLTVTRMQGQLAKDGREPPSSLKKMPEKSLSGDVILFIDEVQTLLDLVQLAKEIKDLVLIFPLFRSLHLGLGRGELQLDGVISLDQRIRVADSTPIICNEEDAMLRLDMSKYMERHTAKKAHPDIFNILLRLFEDGHLTDSQVLVMEELRAYSGAELLNRMDEVVVFRGEAVKAGLMSLGIGLEVSDSIKDLVCEQGYDKTFDARPLRRAVTALIEDPLS</sequence>
<keyword evidence="3" id="KW-0143">Chaperone</keyword>
<dbReference type="Proteomes" id="UP001472677">
    <property type="component" value="Unassembled WGS sequence"/>
</dbReference>
<proteinExistence type="inferred from homology"/>
<dbReference type="Pfam" id="PF10431">
    <property type="entry name" value="ClpB_D2-small"/>
    <property type="match status" value="1"/>
</dbReference>
<keyword evidence="6" id="KW-1185">Reference proteome</keyword>
<dbReference type="InterPro" id="IPR027417">
    <property type="entry name" value="P-loop_NTPase"/>
</dbReference>
<evidence type="ECO:0000256" key="3">
    <source>
        <dbReference type="RuleBase" id="RU362126"/>
    </source>
</evidence>
<dbReference type="Gene3D" id="1.10.8.60">
    <property type="match status" value="1"/>
</dbReference>
<evidence type="ECO:0000259" key="4">
    <source>
        <dbReference type="Pfam" id="PF10431"/>
    </source>
</evidence>
<accession>A0ABR2AZT6</accession>
<dbReference type="Pfam" id="PF00262">
    <property type="entry name" value="Calreticulin"/>
    <property type="match status" value="1"/>
</dbReference>
<reference evidence="5 6" key="1">
    <citation type="journal article" date="2024" name="G3 (Bethesda)">
        <title>Genome assembly of Hibiscus sabdariffa L. provides insights into metabolisms of medicinal natural products.</title>
        <authorList>
            <person name="Kim T."/>
        </authorList>
    </citation>
    <scope>NUCLEOTIDE SEQUENCE [LARGE SCALE GENOMIC DNA]</scope>
    <source>
        <strain evidence="5">TK-2024</strain>
        <tissue evidence="5">Old leaves</tissue>
    </source>
</reference>
<comment type="similarity">
    <text evidence="3">Belongs to the calreticulin family.</text>
</comment>
<protein>
    <recommendedName>
        <fullName evidence="4">Clp ATPase C-terminal domain-containing protein</fullName>
    </recommendedName>
</protein>
<keyword evidence="1" id="KW-0547">Nucleotide-binding</keyword>
<name>A0ABR2AZT6_9ROSI</name>
<keyword evidence="2" id="KW-0067">ATP-binding</keyword>
<evidence type="ECO:0000256" key="2">
    <source>
        <dbReference type="ARBA" id="ARBA00022840"/>
    </source>
</evidence>
<evidence type="ECO:0000256" key="1">
    <source>
        <dbReference type="ARBA" id="ARBA00022741"/>
    </source>
</evidence>
<organism evidence="5 6">
    <name type="scientific">Hibiscus sabdariffa</name>
    <name type="common">roselle</name>
    <dbReference type="NCBI Taxonomy" id="183260"/>
    <lineage>
        <taxon>Eukaryota</taxon>
        <taxon>Viridiplantae</taxon>
        <taxon>Streptophyta</taxon>
        <taxon>Embryophyta</taxon>
        <taxon>Tracheophyta</taxon>
        <taxon>Spermatophyta</taxon>
        <taxon>Magnoliopsida</taxon>
        <taxon>eudicotyledons</taxon>
        <taxon>Gunneridae</taxon>
        <taxon>Pentapetalae</taxon>
        <taxon>rosids</taxon>
        <taxon>malvids</taxon>
        <taxon>Malvales</taxon>
        <taxon>Malvaceae</taxon>
        <taxon>Malvoideae</taxon>
        <taxon>Hibiscus</taxon>
    </lineage>
</organism>
<dbReference type="Gene3D" id="3.40.50.300">
    <property type="entry name" value="P-loop containing nucleotide triphosphate hydrolases"/>
    <property type="match status" value="1"/>
</dbReference>
<feature type="domain" description="Clp ATPase C-terminal" evidence="4">
    <location>
        <begin position="212"/>
        <end position="269"/>
    </location>
</feature>
<evidence type="ECO:0000313" key="6">
    <source>
        <dbReference type="Proteomes" id="UP001472677"/>
    </source>
</evidence>